<dbReference type="PANTHER" id="PTHR48081:SF8">
    <property type="entry name" value="ALPHA_BETA HYDROLASE FOLD-3 DOMAIN-CONTAINING PROTEIN-RELATED"/>
    <property type="match status" value="1"/>
</dbReference>
<reference evidence="3" key="1">
    <citation type="submission" date="2014-11" db="EMBL/GenBank/DDBJ databases">
        <authorList>
            <person name="Otto D Thomas"/>
            <person name="Naeem Raeece"/>
        </authorList>
    </citation>
    <scope>NUCLEOTIDE SEQUENCE</scope>
</reference>
<gene>
    <name evidence="3" type="ORF">Cvel_979</name>
</gene>
<dbReference type="AlphaFoldDB" id="A0A0G4HE27"/>
<dbReference type="Gene3D" id="3.40.50.1820">
    <property type="entry name" value="alpha/beta hydrolase"/>
    <property type="match status" value="1"/>
</dbReference>
<evidence type="ECO:0000259" key="2">
    <source>
        <dbReference type="Pfam" id="PF07859"/>
    </source>
</evidence>
<accession>A0A0G4HE27</accession>
<organism evidence="3">
    <name type="scientific">Chromera velia CCMP2878</name>
    <dbReference type="NCBI Taxonomy" id="1169474"/>
    <lineage>
        <taxon>Eukaryota</taxon>
        <taxon>Sar</taxon>
        <taxon>Alveolata</taxon>
        <taxon>Colpodellida</taxon>
        <taxon>Chromeraceae</taxon>
        <taxon>Chromera</taxon>
    </lineage>
</organism>
<dbReference type="EMBL" id="CDMZ01002419">
    <property type="protein sequence ID" value="CEM42298.1"/>
    <property type="molecule type" value="Genomic_DNA"/>
</dbReference>
<dbReference type="Pfam" id="PF07859">
    <property type="entry name" value="Abhydrolase_3"/>
    <property type="match status" value="1"/>
</dbReference>
<dbReference type="PhylomeDB" id="A0A0G4HE27"/>
<dbReference type="PANTHER" id="PTHR48081">
    <property type="entry name" value="AB HYDROLASE SUPERFAMILY PROTEIN C4A8.06C"/>
    <property type="match status" value="1"/>
</dbReference>
<keyword evidence="1" id="KW-0378">Hydrolase</keyword>
<dbReference type="ESTHER" id="9alve-a0a0g4he27">
    <property type="family name" value="Hormone-sensitive_lipase_like"/>
</dbReference>
<dbReference type="InterPro" id="IPR013094">
    <property type="entry name" value="AB_hydrolase_3"/>
</dbReference>
<proteinExistence type="predicted"/>
<sequence length="345" mass="37894">MEARKYVDPRLAAAFLERPEEDFGKEKFDVTTLEGARGCLAQSEDEIKKLFVNMKVDRQGTETEKVKEGQFEMFITSPPESVTPLGVVLVYIHGGGMGILSTDGCMYGQQRVDFAVRGFTVVGVQFRNSAGELGCHPFPAGLTDCVDAIRWVVKNRETKFEGAEKIILAGDSGGGNLTLASAMKLKRDGDIGAVAGLYCFCPFISGLYGPADAEEAEAVGLHSIKKFNELMRSPEWMGLFTFAYDPEKAHRKDPLAWPLWASVEELKGLPPCVLQMNEADPLRDEGLMMYRKMLEAGVDVRARVLTGTFHAAEVICKKVMPALYDSALDDVVSFAKSILGSKKEQ</sequence>
<name>A0A0G4HE27_9ALVE</name>
<protein>
    <recommendedName>
        <fullName evidence="2">Alpha/beta hydrolase fold-3 domain-containing protein</fullName>
    </recommendedName>
</protein>
<dbReference type="VEuPathDB" id="CryptoDB:Cvel_979"/>
<dbReference type="InterPro" id="IPR050300">
    <property type="entry name" value="GDXG_lipolytic_enzyme"/>
</dbReference>
<feature type="domain" description="Alpha/beta hydrolase fold-3" evidence="2">
    <location>
        <begin position="89"/>
        <end position="311"/>
    </location>
</feature>
<dbReference type="SUPFAM" id="SSF53474">
    <property type="entry name" value="alpha/beta-Hydrolases"/>
    <property type="match status" value="1"/>
</dbReference>
<evidence type="ECO:0000256" key="1">
    <source>
        <dbReference type="ARBA" id="ARBA00022801"/>
    </source>
</evidence>
<dbReference type="InterPro" id="IPR029058">
    <property type="entry name" value="AB_hydrolase_fold"/>
</dbReference>
<dbReference type="GO" id="GO:0016787">
    <property type="term" value="F:hydrolase activity"/>
    <property type="evidence" value="ECO:0007669"/>
    <property type="project" value="UniProtKB-KW"/>
</dbReference>
<evidence type="ECO:0000313" key="3">
    <source>
        <dbReference type="EMBL" id="CEM42298.1"/>
    </source>
</evidence>